<dbReference type="SMART" id="SM00387">
    <property type="entry name" value="HATPase_c"/>
    <property type="match status" value="1"/>
</dbReference>
<dbReference type="InterPro" id="IPR050482">
    <property type="entry name" value="Sensor_HK_TwoCompSys"/>
</dbReference>
<dbReference type="InterPro" id="IPR003594">
    <property type="entry name" value="HATPase_dom"/>
</dbReference>
<evidence type="ECO:0000256" key="2">
    <source>
        <dbReference type="ARBA" id="ARBA00012438"/>
    </source>
</evidence>
<feature type="transmembrane region" description="Helical" evidence="9">
    <location>
        <begin position="113"/>
        <end position="139"/>
    </location>
</feature>
<keyword evidence="12" id="KW-1185">Reference proteome</keyword>
<dbReference type="Pfam" id="PF02518">
    <property type="entry name" value="HATPase_c"/>
    <property type="match status" value="1"/>
</dbReference>
<evidence type="ECO:0000256" key="5">
    <source>
        <dbReference type="ARBA" id="ARBA00022741"/>
    </source>
</evidence>
<evidence type="ECO:0000256" key="9">
    <source>
        <dbReference type="SAM" id="Phobius"/>
    </source>
</evidence>
<gene>
    <name evidence="11" type="ORF">CEN44_25790</name>
</gene>
<feature type="domain" description="Histidine kinase" evidence="10">
    <location>
        <begin position="312"/>
        <end position="399"/>
    </location>
</feature>
<feature type="transmembrane region" description="Helical" evidence="9">
    <location>
        <begin position="151"/>
        <end position="172"/>
    </location>
</feature>
<dbReference type="CDD" id="cd16917">
    <property type="entry name" value="HATPase_UhpB-NarQ-NarX-like"/>
    <property type="match status" value="1"/>
</dbReference>
<dbReference type="InterPro" id="IPR036890">
    <property type="entry name" value="HATPase_C_sf"/>
</dbReference>
<protein>
    <recommendedName>
        <fullName evidence="2">histidine kinase</fullName>
        <ecNumber evidence="2">2.7.13.3</ecNumber>
    </recommendedName>
</protein>
<dbReference type="Proteomes" id="UP000235036">
    <property type="component" value="Unassembled WGS sequence"/>
</dbReference>
<evidence type="ECO:0000256" key="3">
    <source>
        <dbReference type="ARBA" id="ARBA00022553"/>
    </source>
</evidence>
<keyword evidence="4" id="KW-0808">Transferase</keyword>
<dbReference type="PROSITE" id="PS50109">
    <property type="entry name" value="HIS_KIN"/>
    <property type="match status" value="1"/>
</dbReference>
<keyword evidence="9" id="KW-0472">Membrane</keyword>
<evidence type="ECO:0000256" key="6">
    <source>
        <dbReference type="ARBA" id="ARBA00022777"/>
    </source>
</evidence>
<keyword evidence="3" id="KW-0597">Phosphoprotein</keyword>
<keyword evidence="8" id="KW-0902">Two-component regulatory system</keyword>
<dbReference type="EC" id="2.7.13.3" evidence="2"/>
<dbReference type="Gene3D" id="3.30.565.10">
    <property type="entry name" value="Histidine kinase-like ATPase, C-terminal domain"/>
    <property type="match status" value="1"/>
</dbReference>
<dbReference type="PANTHER" id="PTHR24421:SF10">
    <property type="entry name" value="NITRATE_NITRITE SENSOR PROTEIN NARQ"/>
    <property type="match status" value="1"/>
</dbReference>
<evidence type="ECO:0000256" key="7">
    <source>
        <dbReference type="ARBA" id="ARBA00022840"/>
    </source>
</evidence>
<evidence type="ECO:0000313" key="12">
    <source>
        <dbReference type="Proteomes" id="UP000235036"/>
    </source>
</evidence>
<name>A0A2N6JVZ9_FISMU</name>
<keyword evidence="9" id="KW-0812">Transmembrane</keyword>
<dbReference type="Gene3D" id="1.20.5.1930">
    <property type="match status" value="1"/>
</dbReference>
<dbReference type="InterPro" id="IPR011712">
    <property type="entry name" value="Sig_transdc_His_kin_sub3_dim/P"/>
</dbReference>
<evidence type="ECO:0000256" key="4">
    <source>
        <dbReference type="ARBA" id="ARBA00022679"/>
    </source>
</evidence>
<dbReference type="Pfam" id="PF07730">
    <property type="entry name" value="HisKA_3"/>
    <property type="match status" value="1"/>
</dbReference>
<keyword evidence="5" id="KW-0547">Nucleotide-binding</keyword>
<evidence type="ECO:0000313" key="11">
    <source>
        <dbReference type="EMBL" id="PLZ83995.1"/>
    </source>
</evidence>
<evidence type="ECO:0000259" key="10">
    <source>
        <dbReference type="PROSITE" id="PS50109"/>
    </source>
</evidence>
<feature type="transmembrane region" description="Helical" evidence="9">
    <location>
        <begin position="45"/>
        <end position="65"/>
    </location>
</feature>
<comment type="catalytic activity">
    <reaction evidence="1">
        <text>ATP + protein L-histidine = ADP + protein N-phospho-L-histidine.</text>
        <dbReference type="EC" id="2.7.13.3"/>
    </reaction>
</comment>
<reference evidence="11 12" key="1">
    <citation type="submission" date="2017-08" db="EMBL/GenBank/DDBJ databases">
        <title>Genomes of Fischerella (Mastigocladus) sp. strains.</title>
        <authorList>
            <person name="Miller S.R."/>
        </authorList>
    </citation>
    <scope>NUCLEOTIDE SEQUENCE [LARGE SCALE GENOMIC DNA]</scope>
    <source>
        <strain evidence="11 12">CCMEE 5323</strain>
    </source>
</reference>
<dbReference type="PANTHER" id="PTHR24421">
    <property type="entry name" value="NITRATE/NITRITE SENSOR PROTEIN NARX-RELATED"/>
    <property type="match status" value="1"/>
</dbReference>
<dbReference type="GO" id="GO:0016020">
    <property type="term" value="C:membrane"/>
    <property type="evidence" value="ECO:0007669"/>
    <property type="project" value="InterPro"/>
</dbReference>
<dbReference type="GO" id="GO:0000155">
    <property type="term" value="F:phosphorelay sensor kinase activity"/>
    <property type="evidence" value="ECO:0007669"/>
    <property type="project" value="InterPro"/>
</dbReference>
<evidence type="ECO:0000256" key="1">
    <source>
        <dbReference type="ARBA" id="ARBA00000085"/>
    </source>
</evidence>
<keyword evidence="6 11" id="KW-0418">Kinase</keyword>
<dbReference type="SUPFAM" id="SSF55874">
    <property type="entry name" value="ATPase domain of HSP90 chaperone/DNA topoisomerase II/histidine kinase"/>
    <property type="match status" value="1"/>
</dbReference>
<keyword evidence="9" id="KW-1133">Transmembrane helix</keyword>
<feature type="transmembrane region" description="Helical" evidence="9">
    <location>
        <begin position="12"/>
        <end position="33"/>
    </location>
</feature>
<organism evidence="11 12">
    <name type="scientific">Fischerella muscicola CCMEE 5323</name>
    <dbReference type="NCBI Taxonomy" id="2019572"/>
    <lineage>
        <taxon>Bacteria</taxon>
        <taxon>Bacillati</taxon>
        <taxon>Cyanobacteriota</taxon>
        <taxon>Cyanophyceae</taxon>
        <taxon>Nostocales</taxon>
        <taxon>Hapalosiphonaceae</taxon>
        <taxon>Fischerella</taxon>
    </lineage>
</organism>
<dbReference type="RefSeq" id="WP_016865917.1">
    <property type="nucleotide sequence ID" value="NZ_CAWNVR010000019.1"/>
</dbReference>
<dbReference type="InterPro" id="IPR005467">
    <property type="entry name" value="His_kinase_dom"/>
</dbReference>
<comment type="caution">
    <text evidence="11">The sequence shown here is derived from an EMBL/GenBank/DDBJ whole genome shotgun (WGS) entry which is preliminary data.</text>
</comment>
<dbReference type="EMBL" id="NRQW01000619">
    <property type="protein sequence ID" value="PLZ83995.1"/>
    <property type="molecule type" value="Genomic_DNA"/>
</dbReference>
<dbReference type="GO" id="GO:0005524">
    <property type="term" value="F:ATP binding"/>
    <property type="evidence" value="ECO:0007669"/>
    <property type="project" value="UniProtKB-KW"/>
</dbReference>
<feature type="transmembrane region" description="Helical" evidence="9">
    <location>
        <begin position="77"/>
        <end position="101"/>
    </location>
</feature>
<dbReference type="AlphaFoldDB" id="A0A2N6JVZ9"/>
<sequence length="427" mass="48170">MSLSFPIRSNPFRFLLYIEWGLVATCAVADSLLSIVFSQTPHLSIPFLVILLVFSLMGLILPGGNTLSKVVYTGIEIGLILFGATFGYLQFWPLLLIVVLIRSCFLFEESGRYLLATLVFCLFLVLKAQSVSSIAFSLSFSEQGIFWLNQLTHTLLFGVGLLFLLLLVNTVFTERQVHEQLTIAHKQLQQYVVQVEDLAVVRERNHIAHNIHDSLGHALAVLNIQLQSALKFWQVDLEQAHRYVLQSKQLGSFAMQEVRRSVNTLRVDVPKERSLQMAIAFLVREFHHTTGILPTTQLNLTSALPPEVSKTIYRIVQEALTNIYKHAEATAVHIHLSAIPEQVYLTIEDNGKGFQLDQESMRFGLQEMQQRVTLLKGQFQIESELETGCCITVRLPLSEFPSNTPQPLGSASVSNRKYLTLQKSFVQ</sequence>
<accession>A0A2N6JVZ9</accession>
<proteinExistence type="predicted"/>
<dbReference type="GO" id="GO:0046983">
    <property type="term" value="F:protein dimerization activity"/>
    <property type="evidence" value="ECO:0007669"/>
    <property type="project" value="InterPro"/>
</dbReference>
<keyword evidence="7" id="KW-0067">ATP-binding</keyword>
<evidence type="ECO:0000256" key="8">
    <source>
        <dbReference type="ARBA" id="ARBA00023012"/>
    </source>
</evidence>